<dbReference type="AlphaFoldDB" id="A0A923ND67"/>
<proteinExistence type="predicted"/>
<evidence type="ECO:0000256" key="1">
    <source>
        <dbReference type="SAM" id="MobiDB-lite"/>
    </source>
</evidence>
<gene>
    <name evidence="3" type="ORF">H7R52_04365</name>
</gene>
<feature type="region of interest" description="Disordered" evidence="1">
    <location>
        <begin position="1"/>
        <end position="36"/>
    </location>
</feature>
<reference evidence="3" key="1">
    <citation type="submission" date="2020-08" db="EMBL/GenBank/DDBJ databases">
        <title>Complete genome sequence of Weissella confusa strain FS54 provides insights into metabolic potential.</title>
        <authorList>
            <person name="Fhoula I."/>
            <person name="Najjari A."/>
            <person name="Lekired A."/>
            <person name="Bessrour-Aouam N."/>
            <person name="Jaballah S."/>
            <person name="Klibi N."/>
            <person name="Ouzari H.-I."/>
        </authorList>
    </citation>
    <scope>NUCLEOTIDE SEQUENCE</scope>
    <source>
        <strain evidence="3">FS54</strain>
    </source>
</reference>
<evidence type="ECO:0000313" key="4">
    <source>
        <dbReference type="Proteomes" id="UP000650485"/>
    </source>
</evidence>
<feature type="compositionally biased region" description="Low complexity" evidence="1">
    <location>
        <begin position="88"/>
        <end position="98"/>
    </location>
</feature>
<protein>
    <submittedName>
        <fullName evidence="3">Uncharacterized protein</fullName>
    </submittedName>
</protein>
<keyword evidence="2" id="KW-0812">Transmembrane</keyword>
<comment type="caution">
    <text evidence="3">The sequence shown here is derived from an EMBL/GenBank/DDBJ whole genome shotgun (WGS) entry which is preliminary data.</text>
</comment>
<organism evidence="3 4">
    <name type="scientific">Weissella confusa</name>
    <name type="common">Lactobacillus confusus</name>
    <dbReference type="NCBI Taxonomy" id="1583"/>
    <lineage>
        <taxon>Bacteria</taxon>
        <taxon>Bacillati</taxon>
        <taxon>Bacillota</taxon>
        <taxon>Bacilli</taxon>
        <taxon>Lactobacillales</taxon>
        <taxon>Lactobacillaceae</taxon>
        <taxon>Weissella</taxon>
    </lineage>
</organism>
<evidence type="ECO:0000313" key="3">
    <source>
        <dbReference type="EMBL" id="MBC6498370.1"/>
    </source>
</evidence>
<evidence type="ECO:0000256" key="2">
    <source>
        <dbReference type="SAM" id="Phobius"/>
    </source>
</evidence>
<dbReference type="EMBL" id="JACSZT010000003">
    <property type="protein sequence ID" value="MBC6498370.1"/>
    <property type="molecule type" value="Genomic_DNA"/>
</dbReference>
<keyword evidence="2" id="KW-1133">Transmembrane helix</keyword>
<accession>A0A923ND67</accession>
<keyword evidence="2" id="KW-0472">Membrane</keyword>
<feature type="region of interest" description="Disordered" evidence="1">
    <location>
        <begin position="78"/>
        <end position="114"/>
    </location>
</feature>
<feature type="transmembrane region" description="Helical" evidence="2">
    <location>
        <begin position="54"/>
        <end position="74"/>
    </location>
</feature>
<name>A0A923ND67_WEICO</name>
<dbReference type="Proteomes" id="UP000650485">
    <property type="component" value="Unassembled WGS sequence"/>
</dbReference>
<sequence>MSEASSSSAVSSSAVSSSRSESSNAASSSSAVSSSAVSSSAASTIFMAYRTPPFITPVALVSIILALSAANAIVNVSTHTSNGAPKQVSSVVSTSVSSEKQQSNVSSEKSRKSVGMMLRQLRHV</sequence>